<feature type="chain" id="PRO_5037287924" evidence="1">
    <location>
        <begin position="24"/>
        <end position="205"/>
    </location>
</feature>
<dbReference type="AlphaFoldDB" id="A0A926NS04"/>
<name>A0A926NS04_9HYPH</name>
<protein>
    <submittedName>
        <fullName evidence="2">Uncharacterized protein</fullName>
    </submittedName>
</protein>
<evidence type="ECO:0000313" key="3">
    <source>
        <dbReference type="Proteomes" id="UP000598467"/>
    </source>
</evidence>
<gene>
    <name evidence="2" type="ORF">HK439_08565</name>
</gene>
<accession>A0A926NS04</accession>
<evidence type="ECO:0000256" key="1">
    <source>
        <dbReference type="SAM" id="SignalP"/>
    </source>
</evidence>
<sequence>MKIATKALYPAGLAGLLLLNACAGQSTGQATSWYASHDGVAPRPDRIYVCHGFGCTYTTPVNFSARDLNRLKRILAAGSRSPEAERKAIANAVAWNEKRVAPEVGSANDIGGLDLHNAGVRGQMDCIDEATNTASLLLVAEKHGYLKYHSVSGPVARGFFLDGRYPHATATVKEKKTGEVFAIDSWPKANGEKPVVQDLNVWMAG</sequence>
<dbReference type="Proteomes" id="UP000598467">
    <property type="component" value="Unassembled WGS sequence"/>
</dbReference>
<comment type="caution">
    <text evidence="2">The sequence shown here is derived from an EMBL/GenBank/DDBJ whole genome shotgun (WGS) entry which is preliminary data.</text>
</comment>
<organism evidence="2 3">
    <name type="scientific">Roseibium aggregatum</name>
    <dbReference type="NCBI Taxonomy" id="187304"/>
    <lineage>
        <taxon>Bacteria</taxon>
        <taxon>Pseudomonadati</taxon>
        <taxon>Pseudomonadota</taxon>
        <taxon>Alphaproteobacteria</taxon>
        <taxon>Hyphomicrobiales</taxon>
        <taxon>Stappiaceae</taxon>
        <taxon>Roseibium</taxon>
    </lineage>
</organism>
<reference evidence="2" key="1">
    <citation type="submission" date="2020-05" db="EMBL/GenBank/DDBJ databases">
        <title>Identification of trans-AT polyketide cluster in two marine bacteria, producers of a novel glutaramide-containing polyketide sesbanimide D and analogs.</title>
        <authorList>
            <person name="Kacar D."/>
            <person name="Rodriguez P."/>
            <person name="Canedo L."/>
            <person name="Gonzalez E."/>
            <person name="Galan B."/>
            <person name="De La Calle F."/>
            <person name="Garcia J.L."/>
        </authorList>
    </citation>
    <scope>NUCLEOTIDE SEQUENCE</scope>
    <source>
        <strain evidence="2">PHM038</strain>
    </source>
</reference>
<dbReference type="RefSeq" id="WP_190290985.1">
    <property type="nucleotide sequence ID" value="NZ_JABFCZ010000008.1"/>
</dbReference>
<dbReference type="EMBL" id="JABFCZ010000008">
    <property type="protein sequence ID" value="MBD1546312.1"/>
    <property type="molecule type" value="Genomic_DNA"/>
</dbReference>
<keyword evidence="1" id="KW-0732">Signal</keyword>
<feature type="signal peptide" evidence="1">
    <location>
        <begin position="1"/>
        <end position="23"/>
    </location>
</feature>
<proteinExistence type="predicted"/>
<evidence type="ECO:0000313" key="2">
    <source>
        <dbReference type="EMBL" id="MBD1546312.1"/>
    </source>
</evidence>